<dbReference type="RefSeq" id="WP_237266044.1">
    <property type="nucleotide sequence ID" value="NZ_JBFQGM010000004.1"/>
</dbReference>
<organism evidence="3 4">
    <name type="scientific">Scytonema tolypothrichoides VB-61278_2</name>
    <dbReference type="NCBI Taxonomy" id="3232314"/>
    <lineage>
        <taxon>Bacteria</taxon>
        <taxon>Bacillati</taxon>
        <taxon>Cyanobacteriota</taxon>
        <taxon>Cyanophyceae</taxon>
        <taxon>Nostocales</taxon>
        <taxon>Scytonemataceae</taxon>
        <taxon>Scytonema</taxon>
    </lineage>
</organism>
<feature type="transmembrane region" description="Helical" evidence="1">
    <location>
        <begin position="751"/>
        <end position="768"/>
    </location>
</feature>
<proteinExistence type="predicted"/>
<dbReference type="EMBL" id="JBFQGM010000004">
    <property type="protein sequence ID" value="MFL9461845.1"/>
    <property type="molecule type" value="Genomic_DNA"/>
</dbReference>
<keyword evidence="4" id="KW-1185">Reference proteome</keyword>
<feature type="domain" description="CHASE2" evidence="2">
    <location>
        <begin position="448"/>
        <end position="763"/>
    </location>
</feature>
<dbReference type="InterPro" id="IPR007890">
    <property type="entry name" value="CHASE2"/>
</dbReference>
<accession>A0ABW8WLF4</accession>
<keyword evidence="1" id="KW-0812">Transmembrane</keyword>
<dbReference type="InterPro" id="IPR024983">
    <property type="entry name" value="CHAT_dom"/>
</dbReference>
<protein>
    <submittedName>
        <fullName evidence="3">CHASE2 domain-containing protein</fullName>
    </submittedName>
</protein>
<comment type="caution">
    <text evidence="3">The sequence shown here is derived from an EMBL/GenBank/DDBJ whole genome shotgun (WGS) entry which is preliminary data.</text>
</comment>
<sequence length="824" mass="92483">METRTTVTKLAILKFGKGSFETGFPVTLEIGEENSRPQSEVPGELPPNIELLLEFNRWQAIYRSLDFSTRPIGLSKPRTQTLSLEECLQAAKCLCDCFNHWLQSDSFRSIREKWLEKLLKSDEIRVILQSQDYQIQKLPWHLWELIERYPNAEIALSVPTYERVNLLSKPTETVKILALLGDSKGIDTIADRALLEQLPDAKVHFLVEPMCKDLTDNLWQQNWDILFFAGHSSTHISGETGLIYINQTESLTINQLKYSLRQAVERGLKLAIFNSCDGLGLAREFAALQIPQLIVMREPVPDLVAQAFLKHFLQAYAGGKSLYLAVREARERMQGLESQFPCATWLPVIYQNPAEIPPTWDELTTRGSKLQFFNADTRKAPQNPDIRPIRVASNLANGKKLVLEPLPSTQIQNLKSQAKNPKHHLLWLTGVSLAIAGLVMGIRYLGMLQPLELQAFDRLLSLRPNEKPDPRLLVVKITEEDVQSQPQEERRGSLSDASLLKLLATLEAYEPRVIGLDIYRDYAVKQDLPQLATQMQKSDRLIAVCRVSDPQSSQPGISPPPEIQHQRLGFSDLTVDADGIVRRHLLSLTPPPSSPCLATYAFSVQLALRYLAVQNISLIFTPDGGWQLGKATFKPLEAHTGGYQDLDATGYQILLNYRSHHSLQKFVSQVTLAEVLAGKVAPSAVKDRIVLIGTTAESFQDSSLTPYSTPEGRVQKIPGVILQAQMIGQLLSAALEERPLLWALSVWQETIWIWGWSLTGSLLAWYILKGRYLAIANGFAILCLYAACFVFLIQWGAWIPLVPATLALIASSLVVRYGKYQVIK</sequence>
<evidence type="ECO:0000256" key="1">
    <source>
        <dbReference type="SAM" id="Phobius"/>
    </source>
</evidence>
<dbReference type="SMART" id="SM01080">
    <property type="entry name" value="CHASE2"/>
    <property type="match status" value="1"/>
</dbReference>
<reference evidence="3 4" key="1">
    <citation type="submission" date="2024-07" db="EMBL/GenBank/DDBJ databases">
        <authorList>
            <person name="Tripathy S."/>
        </authorList>
    </citation>
    <scope>NUCLEOTIDE SEQUENCE [LARGE SCALE GENOMIC DNA]</scope>
    <source>
        <strain evidence="3 4">VB-61278_2</strain>
    </source>
</reference>
<keyword evidence="1" id="KW-1133">Transmembrane helix</keyword>
<gene>
    <name evidence="3" type="ORF">AB0759_14570</name>
</gene>
<name>A0ABW8WLF4_9CYAN</name>
<feature type="transmembrane region" description="Helical" evidence="1">
    <location>
        <begin position="425"/>
        <end position="446"/>
    </location>
</feature>
<evidence type="ECO:0000313" key="4">
    <source>
        <dbReference type="Proteomes" id="UP001628874"/>
    </source>
</evidence>
<evidence type="ECO:0000259" key="2">
    <source>
        <dbReference type="SMART" id="SM01080"/>
    </source>
</evidence>
<evidence type="ECO:0000313" key="3">
    <source>
        <dbReference type="EMBL" id="MFL9461845.1"/>
    </source>
</evidence>
<keyword evidence="1" id="KW-0472">Membrane</keyword>
<dbReference type="Pfam" id="PF12770">
    <property type="entry name" value="CHAT"/>
    <property type="match status" value="1"/>
</dbReference>
<feature type="transmembrane region" description="Helical" evidence="1">
    <location>
        <begin position="775"/>
        <end position="795"/>
    </location>
</feature>
<dbReference type="Proteomes" id="UP001628874">
    <property type="component" value="Unassembled WGS sequence"/>
</dbReference>
<feature type="transmembrane region" description="Helical" evidence="1">
    <location>
        <begin position="801"/>
        <end position="818"/>
    </location>
</feature>
<dbReference type="Pfam" id="PF05226">
    <property type="entry name" value="CHASE2"/>
    <property type="match status" value="1"/>
</dbReference>